<keyword evidence="2" id="KW-0862">Zinc</keyword>
<evidence type="ECO:0000256" key="1">
    <source>
        <dbReference type="ARBA" id="ARBA00022723"/>
    </source>
</evidence>
<proteinExistence type="predicted"/>
<dbReference type="SMR" id="A0A2J8QNZ5"/>
<comment type="caution">
    <text evidence="5">The sequence shown here is derived from an EMBL/GenBank/DDBJ whole genome shotgun (WGS) entry which is preliminary data.</text>
</comment>
<evidence type="ECO:0000313" key="5">
    <source>
        <dbReference type="EMBL" id="PNI97991.1"/>
    </source>
</evidence>
<gene>
    <name evidence="5" type="ORF">CK820_G0024553</name>
</gene>
<sequence>MGSYLSVPAYFTSRDLFRCSECQDSLTNWYYEKDGKLYCPKDYWGKFGEFCHGCSLLMTGPFMVSESLHICPSWSSESIDSA</sequence>
<dbReference type="Gene3D" id="2.10.110.10">
    <property type="entry name" value="Cysteine Rich Protein"/>
    <property type="match status" value="1"/>
</dbReference>
<dbReference type="Pfam" id="PF00412">
    <property type="entry name" value="LIM"/>
    <property type="match status" value="1"/>
</dbReference>
<evidence type="ECO:0000259" key="4">
    <source>
        <dbReference type="Pfam" id="PF00412"/>
    </source>
</evidence>
<name>A0A2J8QNZ5_PANTR</name>
<dbReference type="AlphaFoldDB" id="A0A2J8QNZ5"/>
<dbReference type="GO" id="GO:0046872">
    <property type="term" value="F:metal ion binding"/>
    <property type="evidence" value="ECO:0007669"/>
    <property type="project" value="UniProtKB-KW"/>
</dbReference>
<evidence type="ECO:0000256" key="3">
    <source>
        <dbReference type="ARBA" id="ARBA00023038"/>
    </source>
</evidence>
<accession>A0A2J8QNZ5</accession>
<dbReference type="InterPro" id="IPR001781">
    <property type="entry name" value="Znf_LIM"/>
</dbReference>
<feature type="domain" description="LIM zinc-binding" evidence="4">
    <location>
        <begin position="17"/>
        <end position="47"/>
    </location>
</feature>
<organism evidence="5">
    <name type="scientific">Pan troglodytes</name>
    <name type="common">Chimpanzee</name>
    <dbReference type="NCBI Taxonomy" id="9598"/>
    <lineage>
        <taxon>Eukaryota</taxon>
        <taxon>Metazoa</taxon>
        <taxon>Chordata</taxon>
        <taxon>Craniata</taxon>
        <taxon>Vertebrata</taxon>
        <taxon>Euteleostomi</taxon>
        <taxon>Mammalia</taxon>
        <taxon>Eutheria</taxon>
        <taxon>Euarchontoglires</taxon>
        <taxon>Primates</taxon>
        <taxon>Haplorrhini</taxon>
        <taxon>Catarrhini</taxon>
        <taxon>Hominidae</taxon>
        <taxon>Pan</taxon>
    </lineage>
</organism>
<dbReference type="FunFam" id="2.10.110.10:FF:000096">
    <property type="entry name" value="LIM domain kinase 2 isoform X2"/>
    <property type="match status" value="1"/>
</dbReference>
<dbReference type="InterPro" id="IPR030476">
    <property type="entry name" value="Pentaxin_CS"/>
</dbReference>
<protein>
    <submittedName>
        <fullName evidence="5">LIMK2 isoform 4</fullName>
    </submittedName>
</protein>
<keyword evidence="1" id="KW-0479">Metal-binding</keyword>
<reference evidence="5" key="1">
    <citation type="submission" date="2017-12" db="EMBL/GenBank/DDBJ databases">
        <title>High-resolution comparative analysis of great ape genomes.</title>
        <authorList>
            <person name="Pollen A."/>
            <person name="Hastie A."/>
            <person name="Hormozdiari F."/>
            <person name="Dougherty M."/>
            <person name="Liu R."/>
            <person name="Chaisson M."/>
            <person name="Hoppe E."/>
            <person name="Hill C."/>
            <person name="Pang A."/>
            <person name="Hillier L."/>
            <person name="Baker C."/>
            <person name="Armstrong J."/>
            <person name="Shendure J."/>
            <person name="Paten B."/>
            <person name="Wilson R."/>
            <person name="Chao H."/>
            <person name="Schneider V."/>
            <person name="Ventura M."/>
            <person name="Kronenberg Z."/>
            <person name="Murali S."/>
            <person name="Gordon D."/>
            <person name="Cantsilieris S."/>
            <person name="Munson K."/>
            <person name="Nelson B."/>
            <person name="Raja A."/>
            <person name="Underwood J."/>
            <person name="Diekhans M."/>
            <person name="Fiddes I."/>
            <person name="Haussler D."/>
            <person name="Eichler E."/>
        </authorList>
    </citation>
    <scope>NUCLEOTIDE SEQUENCE [LARGE SCALE GENOMIC DNA]</scope>
    <source>
        <strain evidence="5">Yerkes chimp pedigree #C0471</strain>
    </source>
</reference>
<dbReference type="SUPFAM" id="SSF57716">
    <property type="entry name" value="Glucocorticoid receptor-like (DNA-binding domain)"/>
    <property type="match status" value="1"/>
</dbReference>
<feature type="non-terminal residue" evidence="5">
    <location>
        <position position="82"/>
    </location>
</feature>
<evidence type="ECO:0000256" key="2">
    <source>
        <dbReference type="ARBA" id="ARBA00022833"/>
    </source>
</evidence>
<dbReference type="PROSITE" id="PS00289">
    <property type="entry name" value="PTX_1"/>
    <property type="match status" value="1"/>
</dbReference>
<dbReference type="EMBL" id="NBAG03000026">
    <property type="protein sequence ID" value="PNI97991.1"/>
    <property type="molecule type" value="Genomic_DNA"/>
</dbReference>
<keyword evidence="3" id="KW-0440">LIM domain</keyword>